<gene>
    <name evidence="2" type="ORF">F6X51_26585</name>
</gene>
<evidence type="ECO:0000256" key="1">
    <source>
        <dbReference type="SAM" id="MobiDB-lite"/>
    </source>
</evidence>
<comment type="caution">
    <text evidence="2">The sequence shown here is derived from an EMBL/GenBank/DDBJ whole genome shotgun (WGS) entry which is preliminary data.</text>
</comment>
<sequence>MLYHAFASPEVTTCRGNALKSFPTPAEIEALENYVFGVTPPTVEDLRARAGGAPLAVVVFASEYRPAVETVHRRHADMCHSRTGVARIGTRSEIHHPAARGYLPTVPGDGHAIAVSPCRYAAYVAALQVGLRDAHGPMHFLDPGKPTAAGDVRRDKSAGLRSAPSAGNRTRGDADRRFWIPLHKLFDGNECIAGYEISVRLAANHLNEKIRRAHLFFLGQGHNGGWYGPDIDKPPFVIRDGIAEFSTTTSDGSWLLKPVARPTLIEAAEYEGKPLTYRVPRSTGAKHWRVYESTLNLRPAEDSARKAPEYLHARHRLDADGEVNLNHATDIAKEVGKGDYWARHYVDYTADGWINVECEALALEIPRRLPAYSVIASPDFFPLVRQSQLVEWTDQSAPPDLLSAVWPVNPGRPDPLSSQRLAANLELRGAGFDPHDDTMTAIVGPLAPTNGAQRPLRPVSHVRASMLPDGASGVFAPGWDVSLDSAPADAEAGESNEKVLFLTNYGLGSPFPEDTMLCAALSSFWPAVAPDITRTFAPSRKYATATPLPDDVIGLDGSEPWDGIRGPIKGPDPDTLDYQALAYGDYVEAALAARFDLAVIGSVSATEYIARTLTMAMIYEALEATEPAQKANWTVLSFRPARPDDPDLKAAVAAHRRALDQRHTYRFEMVRHDGERRPHPDSRKFDRLIVPIKEHVLLFADPTIVLRRGTDATWAQPYERRR</sequence>
<reference evidence="2 3" key="1">
    <citation type="submission" date="2019-09" db="EMBL/GenBank/DDBJ databases">
        <title>YIM 132548 draft genome.</title>
        <authorList>
            <person name="Jiang L."/>
        </authorList>
    </citation>
    <scope>NUCLEOTIDE SEQUENCE [LARGE SCALE GENOMIC DNA]</scope>
    <source>
        <strain evidence="2 3">YIM 132548</strain>
    </source>
</reference>
<feature type="region of interest" description="Disordered" evidence="1">
    <location>
        <begin position="141"/>
        <end position="171"/>
    </location>
</feature>
<dbReference type="AlphaFoldDB" id="A0A6N6MEE1"/>
<dbReference type="EMBL" id="VZZJ01000048">
    <property type="protein sequence ID" value="KAB1068606.1"/>
    <property type="molecule type" value="Genomic_DNA"/>
</dbReference>
<protein>
    <submittedName>
        <fullName evidence="2">Uncharacterized protein</fullName>
    </submittedName>
</protein>
<accession>A0A6N6MEE1</accession>
<dbReference type="Proteomes" id="UP000441523">
    <property type="component" value="Unassembled WGS sequence"/>
</dbReference>
<proteinExistence type="predicted"/>
<name>A0A6N6MEE1_9HYPH</name>
<organism evidence="2 3">
    <name type="scientific">Methylobacterium planeticum</name>
    <dbReference type="NCBI Taxonomy" id="2615211"/>
    <lineage>
        <taxon>Bacteria</taxon>
        <taxon>Pseudomonadati</taxon>
        <taxon>Pseudomonadota</taxon>
        <taxon>Alphaproteobacteria</taxon>
        <taxon>Hyphomicrobiales</taxon>
        <taxon>Methylobacteriaceae</taxon>
        <taxon>Methylobacterium</taxon>
    </lineage>
</organism>
<evidence type="ECO:0000313" key="2">
    <source>
        <dbReference type="EMBL" id="KAB1068606.1"/>
    </source>
</evidence>
<evidence type="ECO:0000313" key="3">
    <source>
        <dbReference type="Proteomes" id="UP000441523"/>
    </source>
</evidence>
<keyword evidence="3" id="KW-1185">Reference proteome</keyword>